<evidence type="ECO:0008006" key="5">
    <source>
        <dbReference type="Google" id="ProtNLM"/>
    </source>
</evidence>
<dbReference type="InterPro" id="IPR009011">
    <property type="entry name" value="Man6P_isomerase_rcpt-bd_dom_sf"/>
</dbReference>
<dbReference type="AlphaFoldDB" id="A0A0S4JIX5"/>
<dbReference type="Proteomes" id="UP000051952">
    <property type="component" value="Unassembled WGS sequence"/>
</dbReference>
<feature type="signal peptide" evidence="2">
    <location>
        <begin position="1"/>
        <end position="27"/>
    </location>
</feature>
<sequence>MMSSIPSPSSAVILLTFATLVAVTVNGQCMFPCGEVKRDANDNGGAQAKENGISSSSTATRVGEGRVGGNGGGGCMIGEFDLSPIGAAELNIEEQNLQGNTSLFTFVINLCGPINQPPGGATACSGGAGYVSQYSVTSCVTAWETILGGSAGYNIAQLTYGQSRESNHPGWTANVFLSCGNTVALTPTATATMSEGANASLVTVNLYFSSSQICSSGPAPPTTVAPTTPTPLTPPNHHFVTVLQDNATAVASIVVFSGNGTVVATSPVQWTFSFPHVEVSVDSNTQQIYVITFPAATNNNATLFVLPFDLSTVETFVTTNGLKYFDLQFSPLQDVFYGITVSGQYGRVLSRFTSFTGPNGVEYTPISALPYMWYVNASTFDPQTSRYFGLLNEFPGTPNASHYQQLAVGMYGTINASGTMFLDLAVNVSTNMEPNTTLQVRFIAWSSPTATLFGYADNVIVSIDLNTGSITPLVWFVFGTIAETFFASDTRPELTAFFVSSYGGTRMMAKFDVSDPNNIIIESYDPISTNLRVAASARLF</sequence>
<keyword evidence="4" id="KW-1185">Reference proteome</keyword>
<keyword evidence="2" id="KW-0732">Signal</keyword>
<evidence type="ECO:0000256" key="2">
    <source>
        <dbReference type="SAM" id="SignalP"/>
    </source>
</evidence>
<dbReference type="VEuPathDB" id="TriTrypDB:BSAL_25070"/>
<name>A0A0S4JIX5_BODSA</name>
<proteinExistence type="predicted"/>
<feature type="chain" id="PRO_5006622368" description="Membrane-associated protein" evidence="2">
    <location>
        <begin position="28"/>
        <end position="540"/>
    </location>
</feature>
<dbReference type="SUPFAM" id="SSF50911">
    <property type="entry name" value="Mannose 6-phosphate receptor domain"/>
    <property type="match status" value="1"/>
</dbReference>
<accession>A0A0S4JIX5</accession>
<reference evidence="4" key="1">
    <citation type="submission" date="2015-09" db="EMBL/GenBank/DDBJ databases">
        <authorList>
            <consortium name="Pathogen Informatics"/>
        </authorList>
    </citation>
    <scope>NUCLEOTIDE SEQUENCE [LARGE SCALE GENOMIC DNA]</scope>
    <source>
        <strain evidence="4">Lake Konstanz</strain>
    </source>
</reference>
<feature type="region of interest" description="Disordered" evidence="1">
    <location>
        <begin position="42"/>
        <end position="64"/>
    </location>
</feature>
<organism evidence="3 4">
    <name type="scientific">Bodo saltans</name>
    <name type="common">Flagellated protozoan</name>
    <dbReference type="NCBI Taxonomy" id="75058"/>
    <lineage>
        <taxon>Eukaryota</taxon>
        <taxon>Discoba</taxon>
        <taxon>Euglenozoa</taxon>
        <taxon>Kinetoplastea</taxon>
        <taxon>Metakinetoplastina</taxon>
        <taxon>Eubodonida</taxon>
        <taxon>Bodonidae</taxon>
        <taxon>Bodo</taxon>
    </lineage>
</organism>
<gene>
    <name evidence="3" type="ORF">BSAL_25070</name>
</gene>
<dbReference type="EMBL" id="CYKH01001793">
    <property type="protein sequence ID" value="CUG90114.1"/>
    <property type="molecule type" value="Genomic_DNA"/>
</dbReference>
<protein>
    <recommendedName>
        <fullName evidence="5">Membrane-associated protein</fullName>
    </recommendedName>
</protein>
<evidence type="ECO:0000256" key="1">
    <source>
        <dbReference type="SAM" id="MobiDB-lite"/>
    </source>
</evidence>
<evidence type="ECO:0000313" key="3">
    <source>
        <dbReference type="EMBL" id="CUG90114.1"/>
    </source>
</evidence>
<evidence type="ECO:0000313" key="4">
    <source>
        <dbReference type="Proteomes" id="UP000051952"/>
    </source>
</evidence>